<organism evidence="1 2">
    <name type="scientific">Roseivirga thermotolerans</name>
    <dbReference type="NCBI Taxonomy" id="1758176"/>
    <lineage>
        <taxon>Bacteria</taxon>
        <taxon>Pseudomonadati</taxon>
        <taxon>Bacteroidota</taxon>
        <taxon>Cytophagia</taxon>
        <taxon>Cytophagales</taxon>
        <taxon>Roseivirgaceae</taxon>
        <taxon>Roseivirga</taxon>
    </lineage>
</organism>
<accession>A0ABQ3I6T9</accession>
<proteinExistence type="predicted"/>
<evidence type="ECO:0000313" key="2">
    <source>
        <dbReference type="Proteomes" id="UP000658258"/>
    </source>
</evidence>
<evidence type="ECO:0008006" key="3">
    <source>
        <dbReference type="Google" id="ProtNLM"/>
    </source>
</evidence>
<reference evidence="2" key="1">
    <citation type="journal article" date="2019" name="Int. J. Syst. Evol. Microbiol.">
        <title>The Global Catalogue of Microorganisms (GCM) 10K type strain sequencing project: providing services to taxonomists for standard genome sequencing and annotation.</title>
        <authorList>
            <consortium name="The Broad Institute Genomics Platform"/>
            <consortium name="The Broad Institute Genome Sequencing Center for Infectious Disease"/>
            <person name="Wu L."/>
            <person name="Ma J."/>
        </authorList>
    </citation>
    <scope>NUCLEOTIDE SEQUENCE [LARGE SCALE GENOMIC DNA]</scope>
    <source>
        <strain evidence="2">CGMCC 1.15111</strain>
    </source>
</reference>
<name>A0ABQ3I6T9_9BACT</name>
<gene>
    <name evidence="1" type="ORF">GCM10011340_07250</name>
</gene>
<dbReference type="EMBL" id="BNAG01000001">
    <property type="protein sequence ID" value="GHE55083.1"/>
    <property type="molecule type" value="Genomic_DNA"/>
</dbReference>
<evidence type="ECO:0000313" key="1">
    <source>
        <dbReference type="EMBL" id="GHE55083.1"/>
    </source>
</evidence>
<dbReference type="Proteomes" id="UP000658258">
    <property type="component" value="Unassembled WGS sequence"/>
</dbReference>
<keyword evidence="2" id="KW-1185">Reference proteome</keyword>
<protein>
    <recommendedName>
        <fullName evidence="3">Lipoprotein</fullName>
    </recommendedName>
</protein>
<sequence length="145" mass="16151">MGVLLACSNQKIDTSQVQKEMEAREIKVVSDAQILEKAMEIGNALAKGFLLEETEAGLEAKVDSTKANVSFYFFDRGEQPTGKELAVFKAYDYNRKNSVASTSNVQKLDNGQTLLYTTPMVHQQQIVGMWSVKLSRKEVVLSIEN</sequence>
<comment type="caution">
    <text evidence="1">The sequence shown here is derived from an EMBL/GenBank/DDBJ whole genome shotgun (WGS) entry which is preliminary data.</text>
</comment>